<dbReference type="Pfam" id="PF02684">
    <property type="entry name" value="LpxB"/>
    <property type="match status" value="1"/>
</dbReference>
<dbReference type="RefSeq" id="WP_128699013.1">
    <property type="nucleotide sequence ID" value="NZ_CP019384.1"/>
</dbReference>
<evidence type="ECO:0000256" key="4">
    <source>
        <dbReference type="ARBA" id="ARBA00022516"/>
    </source>
</evidence>
<keyword evidence="7 10" id="KW-0808">Transferase</keyword>
<comment type="function">
    <text evidence="1 10">Condensation of UDP-2,3-diacylglucosamine and 2,3-diacylglucosamine-1-phosphate to form lipid A disaccharide, a precursor of lipid A, a phosphorylated glycolipid that anchors the lipopolysaccharide to the outer membrane of the cell.</text>
</comment>
<keyword evidence="12" id="KW-1185">Reference proteome</keyword>
<dbReference type="HAMAP" id="MF_00392">
    <property type="entry name" value="LpxB"/>
    <property type="match status" value="1"/>
</dbReference>
<proteinExistence type="inferred from homology"/>
<dbReference type="AlphaFoldDB" id="A0A410P2F0"/>
<dbReference type="SUPFAM" id="SSF53756">
    <property type="entry name" value="UDP-Glycosyltransferase/glycogen phosphorylase"/>
    <property type="match status" value="1"/>
</dbReference>
<dbReference type="OrthoDB" id="9801642at2"/>
<dbReference type="EC" id="2.4.1.182" evidence="2 10"/>
<protein>
    <recommendedName>
        <fullName evidence="3 10">Lipid-A-disaccharide synthase</fullName>
        <ecNumber evidence="2 10">2.4.1.182</ecNumber>
    </recommendedName>
</protein>
<evidence type="ECO:0000256" key="5">
    <source>
        <dbReference type="ARBA" id="ARBA00022556"/>
    </source>
</evidence>
<keyword evidence="5 10" id="KW-0441">Lipid A biosynthesis</keyword>
<gene>
    <name evidence="10" type="primary">lpxB</name>
    <name evidence="11" type="ORF">BU251_00815</name>
</gene>
<evidence type="ECO:0000256" key="8">
    <source>
        <dbReference type="ARBA" id="ARBA00023098"/>
    </source>
</evidence>
<dbReference type="NCBIfam" id="TIGR00215">
    <property type="entry name" value="lpxB"/>
    <property type="match status" value="1"/>
</dbReference>
<accession>A0A410P2F0</accession>
<dbReference type="UniPathway" id="UPA00973"/>
<keyword evidence="6 10" id="KW-0328">Glycosyltransferase</keyword>
<dbReference type="GO" id="GO:0008915">
    <property type="term" value="F:lipid-A-disaccharide synthase activity"/>
    <property type="evidence" value="ECO:0007669"/>
    <property type="project" value="UniProtKB-UniRule"/>
</dbReference>
<comment type="pathway">
    <text evidence="10">Bacterial outer membrane biogenesis; LPS lipid A biosynthesis.</text>
</comment>
<evidence type="ECO:0000313" key="12">
    <source>
        <dbReference type="Proteomes" id="UP000287243"/>
    </source>
</evidence>
<reference evidence="11 12" key="1">
    <citation type="submission" date="2017-01" db="EMBL/GenBank/DDBJ databases">
        <title>First insights into the biology of 'candidatus Vampirococcus archaeovorus'.</title>
        <authorList>
            <person name="Kizina J."/>
            <person name="Jordan S."/>
            <person name="Stueber K."/>
            <person name="Reinhardt R."/>
            <person name="Harder J."/>
        </authorList>
    </citation>
    <scope>NUCLEOTIDE SEQUENCE [LARGE SCALE GENOMIC DNA]</scope>
    <source>
        <strain evidence="11 12">LiM</strain>
    </source>
</reference>
<dbReference type="KEGG" id="vai:BU251_00815"/>
<evidence type="ECO:0000256" key="7">
    <source>
        <dbReference type="ARBA" id="ARBA00022679"/>
    </source>
</evidence>
<dbReference type="Proteomes" id="UP000287243">
    <property type="component" value="Chromosome"/>
</dbReference>
<dbReference type="PANTHER" id="PTHR30372:SF4">
    <property type="entry name" value="LIPID-A-DISACCHARIDE SYNTHASE, MITOCHONDRIAL-RELATED"/>
    <property type="match status" value="1"/>
</dbReference>
<dbReference type="GO" id="GO:0016020">
    <property type="term" value="C:membrane"/>
    <property type="evidence" value="ECO:0007669"/>
    <property type="project" value="GOC"/>
</dbReference>
<evidence type="ECO:0000256" key="3">
    <source>
        <dbReference type="ARBA" id="ARBA00020902"/>
    </source>
</evidence>
<evidence type="ECO:0000256" key="1">
    <source>
        <dbReference type="ARBA" id="ARBA00002056"/>
    </source>
</evidence>
<comment type="catalytic activity">
    <reaction evidence="9 10">
        <text>a lipid X + a UDP-2-N,3-O-bis[(3R)-3-hydroxyacyl]-alpha-D-glucosamine = a lipid A disaccharide + UDP + H(+)</text>
        <dbReference type="Rhea" id="RHEA:67828"/>
        <dbReference type="ChEBI" id="CHEBI:15378"/>
        <dbReference type="ChEBI" id="CHEBI:58223"/>
        <dbReference type="ChEBI" id="CHEBI:137748"/>
        <dbReference type="ChEBI" id="CHEBI:176338"/>
        <dbReference type="ChEBI" id="CHEBI:176343"/>
        <dbReference type="EC" id="2.4.1.182"/>
    </reaction>
</comment>
<evidence type="ECO:0000256" key="2">
    <source>
        <dbReference type="ARBA" id="ARBA00012687"/>
    </source>
</evidence>
<evidence type="ECO:0000256" key="6">
    <source>
        <dbReference type="ARBA" id="ARBA00022676"/>
    </source>
</evidence>
<organism evidence="11 12">
    <name type="scientific">Velamenicoccus archaeovorus</name>
    <dbReference type="NCBI Taxonomy" id="1930593"/>
    <lineage>
        <taxon>Bacteria</taxon>
        <taxon>Pseudomonadati</taxon>
        <taxon>Candidatus Omnitrophota</taxon>
        <taxon>Candidatus Velamenicoccus</taxon>
    </lineage>
</organism>
<evidence type="ECO:0000313" key="11">
    <source>
        <dbReference type="EMBL" id="QAT16377.1"/>
    </source>
</evidence>
<evidence type="ECO:0000256" key="10">
    <source>
        <dbReference type="HAMAP-Rule" id="MF_00392"/>
    </source>
</evidence>
<evidence type="ECO:0000256" key="9">
    <source>
        <dbReference type="ARBA" id="ARBA00048975"/>
    </source>
</evidence>
<dbReference type="GO" id="GO:0009245">
    <property type="term" value="P:lipid A biosynthetic process"/>
    <property type="evidence" value="ECO:0007669"/>
    <property type="project" value="UniProtKB-UniRule"/>
</dbReference>
<name>A0A410P2F0_VELA1</name>
<keyword evidence="8 10" id="KW-0443">Lipid metabolism</keyword>
<comment type="similarity">
    <text evidence="10">Belongs to the LpxB family.</text>
</comment>
<dbReference type="InterPro" id="IPR003835">
    <property type="entry name" value="Glyco_trans_19"/>
</dbReference>
<dbReference type="PANTHER" id="PTHR30372">
    <property type="entry name" value="LIPID-A-DISACCHARIDE SYNTHASE"/>
    <property type="match status" value="1"/>
</dbReference>
<dbReference type="GO" id="GO:0005543">
    <property type="term" value="F:phospholipid binding"/>
    <property type="evidence" value="ECO:0007669"/>
    <property type="project" value="TreeGrafter"/>
</dbReference>
<dbReference type="EMBL" id="CP019384">
    <property type="protein sequence ID" value="QAT16377.1"/>
    <property type="molecule type" value="Genomic_DNA"/>
</dbReference>
<sequence length="382" mass="42776">MPKKILIIAGEASGDLHASNLLLELKKQYPDLYAFGLGGEKLKNAGAEIMTDLTKLAVVGFFEILKNYWKFRRIFYDVLKKTDAVRPDAAILVDYPGFNLKLAAELKKRGIKIIYFISPQVWAWGKKRVDFIRSHIDLMLVLFKFEEILYGGHVEGGFKVRFVGHPLLDAIKPTKSAQELLDEFGLRRTGRTIALLPGSRMKEVTQLLPVMLKSAQIIFRKEPQAQFLICRAPTIPRQIVKDLIDAANIDFPYKVMENETYNGLEASDFAIVASGTATLETAILNKPMVIVYKTSLLTWFLARLLIKIPYIGLVNVVAGEKIVPELVQFDATPRKIASTVLAILGDKQKMEKIHAELYALKNTLGIPGACQRAAEEIAEFLG</sequence>
<keyword evidence="4 10" id="KW-0444">Lipid biosynthesis</keyword>